<dbReference type="Pfam" id="PF03435">
    <property type="entry name" value="Sacchrp_dh_NADP"/>
    <property type="match status" value="1"/>
</dbReference>
<dbReference type="SUPFAM" id="SSF51735">
    <property type="entry name" value="NAD(P)-binding Rossmann-fold domains"/>
    <property type="match status" value="1"/>
</dbReference>
<dbReference type="RefSeq" id="WP_132325061.1">
    <property type="nucleotide sequence ID" value="NZ_FWZT01000030.1"/>
</dbReference>
<evidence type="ECO:0000313" key="3">
    <source>
        <dbReference type="Proteomes" id="UP000192907"/>
    </source>
</evidence>
<dbReference type="PANTHER" id="PTHR12286">
    <property type="entry name" value="SACCHAROPINE DEHYDROGENASE-LIKE OXIDOREDUCTASE"/>
    <property type="match status" value="1"/>
</dbReference>
<dbReference type="Gene3D" id="3.40.50.720">
    <property type="entry name" value="NAD(P)-binding Rossmann-like Domain"/>
    <property type="match status" value="1"/>
</dbReference>
<reference evidence="3" key="1">
    <citation type="submission" date="2017-04" db="EMBL/GenBank/DDBJ databases">
        <authorList>
            <person name="Varghese N."/>
            <person name="Submissions S."/>
        </authorList>
    </citation>
    <scope>NUCLEOTIDE SEQUENCE [LARGE SCALE GENOMIC DNA]</scope>
    <source>
        <strain evidence="3">RKEM611</strain>
    </source>
</reference>
<dbReference type="AlphaFoldDB" id="A0A1Y6CMW1"/>
<proteinExistence type="predicted"/>
<organism evidence="2 3">
    <name type="scientific">Pseudobacteriovorax antillogorgiicola</name>
    <dbReference type="NCBI Taxonomy" id="1513793"/>
    <lineage>
        <taxon>Bacteria</taxon>
        <taxon>Pseudomonadati</taxon>
        <taxon>Bdellovibrionota</taxon>
        <taxon>Oligoflexia</taxon>
        <taxon>Oligoflexales</taxon>
        <taxon>Pseudobacteriovoracaceae</taxon>
        <taxon>Pseudobacteriovorax</taxon>
    </lineage>
</organism>
<name>A0A1Y6CMW1_9BACT</name>
<dbReference type="OrthoDB" id="4420885at2"/>
<dbReference type="GO" id="GO:0009247">
    <property type="term" value="P:glycolipid biosynthetic process"/>
    <property type="evidence" value="ECO:0007669"/>
    <property type="project" value="TreeGrafter"/>
</dbReference>
<accession>A0A1Y6CMW1</accession>
<protein>
    <submittedName>
        <fullName evidence="2">Uncharacterized conserved protein</fullName>
    </submittedName>
</protein>
<dbReference type="Proteomes" id="UP000192907">
    <property type="component" value="Unassembled WGS sequence"/>
</dbReference>
<evidence type="ECO:0000259" key="1">
    <source>
        <dbReference type="Pfam" id="PF03435"/>
    </source>
</evidence>
<keyword evidence="3" id="KW-1185">Reference proteome</keyword>
<dbReference type="PANTHER" id="PTHR12286:SF5">
    <property type="entry name" value="SACCHAROPINE DEHYDROGENASE-LIKE OXIDOREDUCTASE"/>
    <property type="match status" value="1"/>
</dbReference>
<evidence type="ECO:0000313" key="2">
    <source>
        <dbReference type="EMBL" id="SMF76141.1"/>
    </source>
</evidence>
<feature type="domain" description="Saccharopine dehydrogenase NADP binding" evidence="1">
    <location>
        <begin position="7"/>
        <end position="128"/>
    </location>
</feature>
<dbReference type="InterPro" id="IPR051276">
    <property type="entry name" value="Saccharopine_DH-like_oxidrdct"/>
</dbReference>
<dbReference type="EMBL" id="FWZT01000030">
    <property type="protein sequence ID" value="SMF76141.1"/>
    <property type="molecule type" value="Genomic_DNA"/>
</dbReference>
<gene>
    <name evidence="2" type="ORF">SAMN06296036_1301</name>
</gene>
<sequence length="401" mass="43632">MKTFDLVLYGATGFTGKQAAQYLRNRAPRDLKWAIAGRNQDKLKALAKELGLPESSIIVADSQDRTAIEAMVGQGRVIASTVGPFAKYGAILIEACCRSGTHYLDITGETPFIKDMIKQWEPEAQRTGAKLIPFSGFDSVPSDIGVYYAVLEMKALGVGVKRIDSYYKMKGGFNGGTIASALHMAETGQNRKLLDPLLLTPQKLKSDEEKRESYQTTKPVYVEALGGWSPPFFMAPINTAVVRRSYALFRQAGFVYGKQFRYAERLAPMGSKWKAQLVTGGSVAFAVTISSGLGRKLVEKVAPDPGEGPSQNAIESGFFSNTMICTGDNGKQYKAMLSAQGDPGNRVTITILCESAITLATQEAKLEQKKAAGFLTPAFALGKHLMNRLEESGFVFSFKQV</sequence>
<dbReference type="STRING" id="1513793.SAMN06296036_1301"/>
<dbReference type="GO" id="GO:0005886">
    <property type="term" value="C:plasma membrane"/>
    <property type="evidence" value="ECO:0007669"/>
    <property type="project" value="TreeGrafter"/>
</dbReference>
<dbReference type="InterPro" id="IPR005097">
    <property type="entry name" value="Sacchrp_dh_NADP-bd"/>
</dbReference>
<dbReference type="InterPro" id="IPR036291">
    <property type="entry name" value="NAD(P)-bd_dom_sf"/>
</dbReference>